<evidence type="ECO:0000256" key="1">
    <source>
        <dbReference type="ARBA" id="ARBA00022473"/>
    </source>
</evidence>
<dbReference type="EnsemblMetazoa" id="PPA23762.1">
    <property type="protein sequence ID" value="PPA23762.1"/>
    <property type="gene ID" value="WBGene00113316"/>
</dbReference>
<name>A0A454Y003_PRIPA</name>
<reference evidence="5" key="1">
    <citation type="journal article" date="2008" name="Nat. Genet.">
        <title>The Pristionchus pacificus genome provides a unique perspective on nematode lifestyle and parasitism.</title>
        <authorList>
            <person name="Dieterich C."/>
            <person name="Clifton S.W."/>
            <person name="Schuster L.N."/>
            <person name="Chinwalla A."/>
            <person name="Delehaunty K."/>
            <person name="Dinkelacker I."/>
            <person name="Fulton L."/>
            <person name="Fulton R."/>
            <person name="Godfrey J."/>
            <person name="Minx P."/>
            <person name="Mitreva M."/>
            <person name="Roeseler W."/>
            <person name="Tian H."/>
            <person name="Witte H."/>
            <person name="Yang S.P."/>
            <person name="Wilson R.K."/>
            <person name="Sommer R.J."/>
        </authorList>
    </citation>
    <scope>NUCLEOTIDE SEQUENCE [LARGE SCALE GENOMIC DNA]</scope>
    <source>
        <strain evidence="5">PS312</strain>
    </source>
</reference>
<keyword evidence="1" id="KW-0217">Developmental protein</keyword>
<reference evidence="4" key="2">
    <citation type="submission" date="2022-06" db="UniProtKB">
        <authorList>
            <consortium name="EnsemblMetazoa"/>
        </authorList>
    </citation>
    <scope>IDENTIFICATION</scope>
    <source>
        <strain evidence="4">PS312</strain>
    </source>
</reference>
<feature type="compositionally biased region" description="Pro residues" evidence="3">
    <location>
        <begin position="200"/>
        <end position="212"/>
    </location>
</feature>
<evidence type="ECO:0000256" key="3">
    <source>
        <dbReference type="SAM" id="MobiDB-lite"/>
    </source>
</evidence>
<proteinExistence type="predicted"/>
<protein>
    <submittedName>
        <fullName evidence="4">Uncharacterized protein</fullName>
    </submittedName>
</protein>
<sequence>MGDQRSKTKVQALKSGQPVLGCARPRCFGTGTTNGTGEPAQFYRIHGKEDGYMRKSEGEKGGRNEMAACSMSFSSSSCGIGQWVGGIAPQGDVKSRTQLRCCAYGPLLQSEDRGIASVKPGQLVVGGEVSVEGRVVAFDYVADLAKVVKPDGSVEYNVALRRMSCFDEPIGNSIPDIIGEPSDLQLQQVTEKPRPYSPWANPPPPQRAAPPPHPRHIESATEYPGQPRGLHPEPLEGNPTVGGVVTPPPQVQKPAAPAVVAPQYPPQQPPTPEQQFAAQQTAALAYLNPHMNPMMAQIQQQQQQLAKQQQELIAAQQQLLAAQQQQQQQTQAVPVAPKTPTGPLVGGAGMRPLLPMPGLGQPLGQQGLGQPGLGQPMTMPRLPKLEELPKLNIPSIEQVENAIPPLEKAVLTTVARFFGVL</sequence>
<accession>A0A8R1YLD9</accession>
<feature type="region of interest" description="Disordered" evidence="3">
    <location>
        <begin position="191"/>
        <end position="258"/>
    </location>
</feature>
<dbReference type="PANTHER" id="PTHR46706:SF12">
    <property type="entry name" value="PROTEIN QUA-1-RELATED"/>
    <property type="match status" value="1"/>
</dbReference>
<dbReference type="OMA" id="CFGWTAN"/>
<dbReference type="Proteomes" id="UP000005239">
    <property type="component" value="Unassembled WGS sequence"/>
</dbReference>
<organism evidence="4 5">
    <name type="scientific">Pristionchus pacificus</name>
    <name type="common">Parasitic nematode worm</name>
    <dbReference type="NCBI Taxonomy" id="54126"/>
    <lineage>
        <taxon>Eukaryota</taxon>
        <taxon>Metazoa</taxon>
        <taxon>Ecdysozoa</taxon>
        <taxon>Nematoda</taxon>
        <taxon>Chromadorea</taxon>
        <taxon>Rhabditida</taxon>
        <taxon>Rhabditina</taxon>
        <taxon>Diplogasteromorpha</taxon>
        <taxon>Diplogasteroidea</taxon>
        <taxon>Neodiplogasteridae</taxon>
        <taxon>Pristionchus</taxon>
    </lineage>
</organism>
<accession>A0A454Y003</accession>
<dbReference type="AlphaFoldDB" id="A0A454Y003"/>
<dbReference type="GO" id="GO:0031012">
    <property type="term" value="C:extracellular matrix"/>
    <property type="evidence" value="ECO:0000318"/>
    <property type="project" value="GO_Central"/>
</dbReference>
<dbReference type="InterPro" id="IPR052140">
    <property type="entry name" value="Dev_Signal_Hedgehog-like"/>
</dbReference>
<dbReference type="PANTHER" id="PTHR46706">
    <property type="entry name" value="PROTEIN QUA-1-RELATED"/>
    <property type="match status" value="1"/>
</dbReference>
<keyword evidence="2" id="KW-0175">Coiled coil</keyword>
<feature type="coiled-coil region" evidence="2">
    <location>
        <begin position="291"/>
        <end position="326"/>
    </location>
</feature>
<evidence type="ECO:0000313" key="4">
    <source>
        <dbReference type="EnsemblMetazoa" id="PPA23762.1"/>
    </source>
</evidence>
<evidence type="ECO:0000256" key="2">
    <source>
        <dbReference type="SAM" id="Coils"/>
    </source>
</evidence>
<gene>
    <name evidence="4" type="primary">WBGene00113316</name>
</gene>
<keyword evidence="5" id="KW-1185">Reference proteome</keyword>
<evidence type="ECO:0000313" key="5">
    <source>
        <dbReference type="Proteomes" id="UP000005239"/>
    </source>
</evidence>